<dbReference type="SUPFAM" id="SSF161060">
    <property type="entry name" value="ATP synthase B chain-like"/>
    <property type="match status" value="1"/>
</dbReference>
<keyword evidence="5 8" id="KW-0406">Ion transport</keyword>
<evidence type="ECO:0000256" key="8">
    <source>
        <dbReference type="RuleBase" id="RU368017"/>
    </source>
</evidence>
<dbReference type="GO" id="GO:0005743">
    <property type="term" value="C:mitochondrial inner membrane"/>
    <property type="evidence" value="ECO:0007669"/>
    <property type="project" value="UniProtKB-SubCell"/>
</dbReference>
<comment type="similarity">
    <text evidence="8">Belongs to the eukaryotic ATPase B chain family.</text>
</comment>
<dbReference type="Gene3D" id="1.20.5.2210">
    <property type="match status" value="1"/>
</dbReference>
<dbReference type="OrthoDB" id="67388at2759"/>
<evidence type="ECO:0000256" key="6">
    <source>
        <dbReference type="ARBA" id="ARBA00023128"/>
    </source>
</evidence>
<dbReference type="PANTHER" id="PTHR12733">
    <property type="entry name" value="MITOCHONDRIAL ATP SYNTHASE B CHAIN"/>
    <property type="match status" value="1"/>
</dbReference>
<dbReference type="GO" id="GO:0045259">
    <property type="term" value="C:proton-transporting ATP synthase complex"/>
    <property type="evidence" value="ECO:0007669"/>
    <property type="project" value="UniProtKB-KW"/>
</dbReference>
<proteinExistence type="inferred from homology"/>
<dbReference type="InterPro" id="IPR008688">
    <property type="entry name" value="ATP_synth_Bsub_B/MI25"/>
</dbReference>
<reference evidence="9 10" key="1">
    <citation type="submission" date="2015-08" db="EMBL/GenBank/DDBJ databases">
        <title>Next Generation Sequencing and Analysis of the Genome of Puccinia sorghi L Schw, the Causal Agent of Maize Common Rust.</title>
        <authorList>
            <person name="Rochi L."/>
            <person name="Burguener G."/>
            <person name="Darino M."/>
            <person name="Turjanski A."/>
            <person name="Kreff E."/>
            <person name="Dieguez M.J."/>
            <person name="Sacco F."/>
        </authorList>
    </citation>
    <scope>NUCLEOTIDE SEQUENCE [LARGE SCALE GENOMIC DNA]</scope>
    <source>
        <strain evidence="9 10">RO10H11247</strain>
    </source>
</reference>
<dbReference type="GO" id="GO:0046933">
    <property type="term" value="F:proton-transporting ATP synthase activity, rotational mechanism"/>
    <property type="evidence" value="ECO:0007669"/>
    <property type="project" value="TreeGrafter"/>
</dbReference>
<name>A0A0L6UYB6_9BASI</name>
<comment type="subcellular location">
    <subcellularLocation>
        <location evidence="8">Mitochondrion</location>
    </subcellularLocation>
    <subcellularLocation>
        <location evidence="8">Mitochondrion inner membrane</location>
    </subcellularLocation>
</comment>
<dbReference type="STRING" id="27349.A0A0L6UYB6"/>
<accession>A0A0L6UYB6</accession>
<sequence length="270" mass="29627">MAVGSSLRIFPPSLHSRALSRNHSLSVMNHLRPIARRLIVNSTISPSSFRPAIPAATSPRFNSTTAAPADPKTKANAFLDALPGNSAISKTGWVTLAASLGGYAVSNELYVVNEESVILAGFVIMVGYLSTVVKEPYKQWADSVIEKQKSILNASRAEHTNAVKERIASVSEMKDVVSVTKSLFEMSRDTAVTEHELYKLKQKMAVKDEIKSILDGWVRVETQAREAEQAELVKQVVSSVQKQLKDPKLQKEIMANSIAEIEALIKDKKI</sequence>
<gene>
    <name evidence="9" type="ORF">VP01_3431g2</name>
</gene>
<keyword evidence="4 8" id="KW-0999">Mitochondrion inner membrane</keyword>
<keyword evidence="3 8" id="KW-0375">Hydrogen ion transport</keyword>
<dbReference type="VEuPathDB" id="FungiDB:VP01_3431g2"/>
<protein>
    <recommendedName>
        <fullName evidence="8">ATP synthase subunit 4</fullName>
    </recommendedName>
</protein>
<evidence type="ECO:0000313" key="9">
    <source>
        <dbReference type="EMBL" id="KNZ52835.1"/>
    </source>
</evidence>
<evidence type="ECO:0000256" key="4">
    <source>
        <dbReference type="ARBA" id="ARBA00022792"/>
    </source>
</evidence>
<evidence type="ECO:0000256" key="2">
    <source>
        <dbReference type="ARBA" id="ARBA00022547"/>
    </source>
</evidence>
<comment type="caution">
    <text evidence="9">The sequence shown here is derived from an EMBL/GenBank/DDBJ whole genome shotgun (WGS) entry which is preliminary data.</text>
</comment>
<keyword evidence="1 8" id="KW-0813">Transport</keyword>
<keyword evidence="7 8" id="KW-0472">Membrane</keyword>
<dbReference type="EMBL" id="LAVV01008426">
    <property type="protein sequence ID" value="KNZ52835.1"/>
    <property type="molecule type" value="Genomic_DNA"/>
</dbReference>
<evidence type="ECO:0000256" key="3">
    <source>
        <dbReference type="ARBA" id="ARBA00022781"/>
    </source>
</evidence>
<dbReference type="AlphaFoldDB" id="A0A0L6UYB6"/>
<keyword evidence="2 8" id="KW-0138">CF(0)</keyword>
<dbReference type="Pfam" id="PF05405">
    <property type="entry name" value="Mt_ATP-synt_B"/>
    <property type="match status" value="1"/>
</dbReference>
<dbReference type="PANTHER" id="PTHR12733:SF3">
    <property type="entry name" value="ATP SYNTHASE F(0) COMPLEX SUBUNIT B1, MITOCHONDRIAL"/>
    <property type="match status" value="1"/>
</dbReference>
<comment type="function">
    <text evidence="8">Subunit b, of the mitochondrial membrane ATP synthase complex (F(1)F(0) ATP synthase or Complex V) that produces ATP from ADP in the presence of a proton gradient across the membrane which is generated by electron transport complexes of the respiratory chain. ATP synthase complex consist of a soluble F(1) head domain - the catalytic core - and a membrane F(1) domain - the membrane proton channel. These two domains are linked by a central stalk rotating inside the F(1) region and a stationary peripheral stalk. During catalysis, ATP synthesis in the catalytic domain of F(1) is coupled via a rotary mechanism of the central stalk subunits to proton translocation. In vivo, can only synthesize ATP although its ATP hydrolase activity can be activated artificially in vitro. Part of the complex F(0) domain. Part of the complex F(0) domain and the peripheric stalk, which acts as a stator to hold the catalytic alpha(3)beta(3) subcomplex and subunit a/ATP6 static relative to the rotary elements.</text>
</comment>
<evidence type="ECO:0000256" key="7">
    <source>
        <dbReference type="ARBA" id="ARBA00023136"/>
    </source>
</evidence>
<evidence type="ECO:0000256" key="1">
    <source>
        <dbReference type="ARBA" id="ARBA00022448"/>
    </source>
</evidence>
<keyword evidence="10" id="KW-1185">Reference proteome</keyword>
<evidence type="ECO:0000313" key="10">
    <source>
        <dbReference type="Proteomes" id="UP000037035"/>
    </source>
</evidence>
<dbReference type="FunFam" id="1.20.5.2210:FF:000002">
    <property type="entry name" value="ATP synthase subunit 4 mitochondrial"/>
    <property type="match status" value="1"/>
</dbReference>
<dbReference type="Proteomes" id="UP000037035">
    <property type="component" value="Unassembled WGS sequence"/>
</dbReference>
<comment type="subunit">
    <text evidence="8">F-type ATPases have 2 components, CF(1) - the catalytic core - and CF(0) - the membrane proton channel. In yeast, the dimeric form of ATP synthase consists of 17 polypeptides: alpha, beta, gamma, delta, epsilon, 4 (B), 5 (OSCP), 6 (A), 8, 9 (C), d, E (Tim11), f, g, h, i/j and k.</text>
</comment>
<dbReference type="InterPro" id="IPR013837">
    <property type="entry name" value="ATP_synth_F0_suB"/>
</dbReference>
<evidence type="ECO:0000256" key="5">
    <source>
        <dbReference type="ARBA" id="ARBA00023065"/>
    </source>
</evidence>
<keyword evidence="6 8" id="KW-0496">Mitochondrion</keyword>
<organism evidence="9 10">
    <name type="scientific">Puccinia sorghi</name>
    <dbReference type="NCBI Taxonomy" id="27349"/>
    <lineage>
        <taxon>Eukaryota</taxon>
        <taxon>Fungi</taxon>
        <taxon>Dikarya</taxon>
        <taxon>Basidiomycota</taxon>
        <taxon>Pucciniomycotina</taxon>
        <taxon>Pucciniomycetes</taxon>
        <taxon>Pucciniales</taxon>
        <taxon>Pucciniaceae</taxon>
        <taxon>Puccinia</taxon>
    </lineage>
</organism>